<dbReference type="AlphaFoldDB" id="A0A9P8N7F8"/>
<keyword evidence="2" id="KW-1185">Reference proteome</keyword>
<organism evidence="1 2">
    <name type="scientific">Hirsutella rhossiliensis</name>
    <dbReference type="NCBI Taxonomy" id="111463"/>
    <lineage>
        <taxon>Eukaryota</taxon>
        <taxon>Fungi</taxon>
        <taxon>Dikarya</taxon>
        <taxon>Ascomycota</taxon>
        <taxon>Pezizomycotina</taxon>
        <taxon>Sordariomycetes</taxon>
        <taxon>Hypocreomycetidae</taxon>
        <taxon>Hypocreales</taxon>
        <taxon>Ophiocordycipitaceae</taxon>
        <taxon>Hirsutella</taxon>
    </lineage>
</organism>
<dbReference type="RefSeq" id="XP_044724874.1">
    <property type="nucleotide sequence ID" value="XM_044858474.1"/>
</dbReference>
<accession>A0A9P8N7F8</accession>
<reference evidence="1" key="1">
    <citation type="submission" date="2021-09" db="EMBL/GenBank/DDBJ databases">
        <title>A high-quality genome of the endoparasitic fungus Hirsutella rhossiliensis with a comparison of Hirsutella genomes reveals transposable elements contributing to genome size variation.</title>
        <authorList>
            <person name="Lin R."/>
            <person name="Jiao Y."/>
            <person name="Sun X."/>
            <person name="Ling J."/>
            <person name="Xie B."/>
            <person name="Cheng X."/>
        </authorList>
    </citation>
    <scope>NUCLEOTIDE SEQUENCE</scope>
    <source>
        <strain evidence="1">HR02</strain>
    </source>
</reference>
<dbReference type="EMBL" id="JAIZPD010000001">
    <property type="protein sequence ID" value="KAH0967361.1"/>
    <property type="molecule type" value="Genomic_DNA"/>
</dbReference>
<evidence type="ECO:0000313" key="1">
    <source>
        <dbReference type="EMBL" id="KAH0967361.1"/>
    </source>
</evidence>
<comment type="caution">
    <text evidence="1">The sequence shown here is derived from an EMBL/GenBank/DDBJ whole genome shotgun (WGS) entry which is preliminary data.</text>
</comment>
<dbReference type="InterPro" id="IPR004245">
    <property type="entry name" value="DUF229"/>
</dbReference>
<dbReference type="Pfam" id="PF02995">
    <property type="entry name" value="DUF229"/>
    <property type="match status" value="1"/>
</dbReference>
<dbReference type="Proteomes" id="UP000824596">
    <property type="component" value="Unassembled WGS sequence"/>
</dbReference>
<gene>
    <name evidence="1" type="ORF">HRG_00003</name>
</gene>
<name>A0A9P8N7F8_9HYPO</name>
<proteinExistence type="predicted"/>
<dbReference type="OrthoDB" id="413313at2759"/>
<dbReference type="GeneID" id="68349132"/>
<sequence>MPAHVASQLRARDGSDGLLANEQALVTPFNTHATLRVLADTKQWPPSRDSPYWDKSLFEAQPRNLTCATAGIAQEYCRCEE</sequence>
<protein>
    <submittedName>
        <fullName evidence="1">Uncharacterized protein</fullName>
    </submittedName>
</protein>
<evidence type="ECO:0000313" key="2">
    <source>
        <dbReference type="Proteomes" id="UP000824596"/>
    </source>
</evidence>
<dbReference type="PANTHER" id="PTHR10974">
    <property type="entry name" value="FI08016P-RELATED"/>
    <property type="match status" value="1"/>
</dbReference>
<dbReference type="PANTHER" id="PTHR10974:SF1">
    <property type="entry name" value="FI08016P-RELATED"/>
    <property type="match status" value="1"/>
</dbReference>